<dbReference type="AlphaFoldDB" id="A0A8D8G3C8"/>
<protein>
    <submittedName>
        <fullName evidence="1">(northern house mosquito) hypothetical protein</fullName>
    </submittedName>
</protein>
<reference evidence="1" key="1">
    <citation type="submission" date="2021-05" db="EMBL/GenBank/DDBJ databases">
        <authorList>
            <person name="Alioto T."/>
            <person name="Alioto T."/>
            <person name="Gomez Garrido J."/>
        </authorList>
    </citation>
    <scope>NUCLEOTIDE SEQUENCE</scope>
</reference>
<sequence length="106" mass="12398">MLPRVGALIRWTFSTWTQSATFRRRGFRACCWLGSVPRRTRERPCSGSRWNGFIRRSICLGRWRNYSRRSIRRNGSGGLGCCWLIHFRRFGTLTITRAAAAIRWGC</sequence>
<evidence type="ECO:0000313" key="1">
    <source>
        <dbReference type="EMBL" id="CAG6492508.1"/>
    </source>
</evidence>
<name>A0A8D8G3C8_CULPI</name>
<proteinExistence type="predicted"/>
<dbReference type="EMBL" id="HBUE01121000">
    <property type="protein sequence ID" value="CAG6492508.1"/>
    <property type="molecule type" value="Transcribed_RNA"/>
</dbReference>
<accession>A0A8D8G3C8</accession>
<organism evidence="1">
    <name type="scientific">Culex pipiens</name>
    <name type="common">House mosquito</name>
    <dbReference type="NCBI Taxonomy" id="7175"/>
    <lineage>
        <taxon>Eukaryota</taxon>
        <taxon>Metazoa</taxon>
        <taxon>Ecdysozoa</taxon>
        <taxon>Arthropoda</taxon>
        <taxon>Hexapoda</taxon>
        <taxon>Insecta</taxon>
        <taxon>Pterygota</taxon>
        <taxon>Neoptera</taxon>
        <taxon>Endopterygota</taxon>
        <taxon>Diptera</taxon>
        <taxon>Nematocera</taxon>
        <taxon>Culicoidea</taxon>
        <taxon>Culicidae</taxon>
        <taxon>Culicinae</taxon>
        <taxon>Culicini</taxon>
        <taxon>Culex</taxon>
        <taxon>Culex</taxon>
    </lineage>
</organism>